<dbReference type="EMBL" id="AAXG02000005">
    <property type="protein sequence ID" value="EDN01602.1"/>
    <property type="molecule type" value="Genomic_DNA"/>
</dbReference>
<protein>
    <submittedName>
        <fullName evidence="1">Uncharacterized protein</fullName>
    </submittedName>
</protein>
<accession>A6NRA6</accession>
<gene>
    <name evidence="1" type="ORF">BACCAP_00734</name>
</gene>
<sequence>MGDYPVGRGMRMKAQTIFLAASGLGVGLTVGAQPNGRALERAMACSAAMQRNTDLGRLRKFPTALRSSRREYIPAAGGQRTAA</sequence>
<reference evidence="1 2" key="2">
    <citation type="submission" date="2007-06" db="EMBL/GenBank/DDBJ databases">
        <title>Draft genome sequence of Pseudoflavonifractor capillosus ATCC 29799.</title>
        <authorList>
            <person name="Sudarsanam P."/>
            <person name="Ley R."/>
            <person name="Guruge J."/>
            <person name="Turnbaugh P.J."/>
            <person name="Mahowald M."/>
            <person name="Liep D."/>
            <person name="Gordon J."/>
        </authorList>
    </citation>
    <scope>NUCLEOTIDE SEQUENCE [LARGE SCALE GENOMIC DNA]</scope>
    <source>
        <strain evidence="1 2">ATCC 29799</strain>
    </source>
</reference>
<evidence type="ECO:0000313" key="2">
    <source>
        <dbReference type="Proteomes" id="UP000003639"/>
    </source>
</evidence>
<name>A6NRA6_9FIRM</name>
<keyword evidence="2" id="KW-1185">Reference proteome</keyword>
<reference evidence="1 2" key="1">
    <citation type="submission" date="2007-04" db="EMBL/GenBank/DDBJ databases">
        <authorList>
            <person name="Fulton L."/>
            <person name="Clifton S."/>
            <person name="Fulton B."/>
            <person name="Xu J."/>
            <person name="Minx P."/>
            <person name="Pepin K.H."/>
            <person name="Johnson M."/>
            <person name="Thiruvilangam P."/>
            <person name="Bhonagiri V."/>
            <person name="Nash W.E."/>
            <person name="Mardis E.R."/>
            <person name="Wilson R.K."/>
        </authorList>
    </citation>
    <scope>NUCLEOTIDE SEQUENCE [LARGE SCALE GENOMIC DNA]</scope>
    <source>
        <strain evidence="1 2">ATCC 29799</strain>
    </source>
</reference>
<dbReference type="Proteomes" id="UP000003639">
    <property type="component" value="Unassembled WGS sequence"/>
</dbReference>
<dbReference type="STRING" id="411467.BACCAP_00734"/>
<organism evidence="1 2">
    <name type="scientific">Pseudoflavonifractor capillosus ATCC 29799</name>
    <dbReference type="NCBI Taxonomy" id="411467"/>
    <lineage>
        <taxon>Bacteria</taxon>
        <taxon>Bacillati</taxon>
        <taxon>Bacillota</taxon>
        <taxon>Clostridia</taxon>
        <taxon>Eubacteriales</taxon>
        <taxon>Oscillospiraceae</taxon>
        <taxon>Pseudoflavonifractor</taxon>
    </lineage>
</organism>
<comment type="caution">
    <text evidence="1">The sequence shown here is derived from an EMBL/GenBank/DDBJ whole genome shotgun (WGS) entry which is preliminary data.</text>
</comment>
<evidence type="ECO:0000313" key="1">
    <source>
        <dbReference type="EMBL" id="EDN01602.1"/>
    </source>
</evidence>
<proteinExistence type="predicted"/>
<dbReference type="AlphaFoldDB" id="A6NRA6"/>